<reference evidence="2 3" key="1">
    <citation type="submission" date="2022-03" db="EMBL/GenBank/DDBJ databases">
        <title>Chryseobacterium sp. isolated from particulate matters in swine house.</title>
        <authorList>
            <person name="Won M."/>
            <person name="Kim S.-J."/>
            <person name="Kwon S.-W."/>
        </authorList>
    </citation>
    <scope>NUCLEOTIDE SEQUENCE [LARGE SCALE GENOMIC DNA]</scope>
    <source>
        <strain evidence="2 3">SC2-2</strain>
    </source>
</reference>
<protein>
    <submittedName>
        <fullName evidence="2">Uncharacterized protein</fullName>
    </submittedName>
</protein>
<sequence>MQLFQNNYLASALIIRTQNTGFITSVIGWLILAAVMLVIIPMAYRANLPLEYHFYHGFLFLMLFGIYYLNSKILLPKFYETKKYTLFPVIACGEHFADFSDEFY</sequence>
<feature type="transmembrane region" description="Helical" evidence="1">
    <location>
        <begin position="52"/>
        <end position="69"/>
    </location>
</feature>
<dbReference type="RefSeq" id="WP_243547620.1">
    <property type="nucleotide sequence ID" value="NZ_CP094532.1"/>
</dbReference>
<feature type="transmembrane region" description="Helical" evidence="1">
    <location>
        <begin position="21"/>
        <end position="40"/>
    </location>
</feature>
<name>A0ABY4BKT4_9FLAO</name>
<keyword evidence="1" id="KW-0472">Membrane</keyword>
<keyword evidence="1" id="KW-1133">Transmembrane helix</keyword>
<evidence type="ECO:0000313" key="3">
    <source>
        <dbReference type="Proteomes" id="UP000831460"/>
    </source>
</evidence>
<keyword evidence="1" id="KW-0812">Transmembrane</keyword>
<evidence type="ECO:0000256" key="1">
    <source>
        <dbReference type="SAM" id="Phobius"/>
    </source>
</evidence>
<proteinExistence type="predicted"/>
<accession>A0ABY4BKT4</accession>
<dbReference type="EMBL" id="CP094532">
    <property type="protein sequence ID" value="UOE39798.1"/>
    <property type="molecule type" value="Genomic_DNA"/>
</dbReference>
<organism evidence="2 3">
    <name type="scientific">Chryseobacterium suipulveris</name>
    <dbReference type="NCBI Taxonomy" id="2929800"/>
    <lineage>
        <taxon>Bacteria</taxon>
        <taxon>Pseudomonadati</taxon>
        <taxon>Bacteroidota</taxon>
        <taxon>Flavobacteriia</taxon>
        <taxon>Flavobacteriales</taxon>
        <taxon>Weeksellaceae</taxon>
        <taxon>Chryseobacterium group</taxon>
        <taxon>Chryseobacterium</taxon>
    </lineage>
</organism>
<keyword evidence="3" id="KW-1185">Reference proteome</keyword>
<evidence type="ECO:0000313" key="2">
    <source>
        <dbReference type="EMBL" id="UOE39798.1"/>
    </source>
</evidence>
<dbReference type="Proteomes" id="UP000831460">
    <property type="component" value="Chromosome"/>
</dbReference>
<gene>
    <name evidence="2" type="ORF">MTP09_07635</name>
</gene>